<dbReference type="EMBL" id="MJMH01000198">
    <property type="protein sequence ID" value="OLQ87498.1"/>
    <property type="molecule type" value="Genomic_DNA"/>
</dbReference>
<evidence type="ECO:0000313" key="16">
    <source>
        <dbReference type="Proteomes" id="UP000186039"/>
    </source>
</evidence>
<dbReference type="PANTHER" id="PTHR32552:SF81">
    <property type="entry name" value="TONB-DEPENDENT OUTER MEMBRANE RECEPTOR"/>
    <property type="match status" value="1"/>
</dbReference>
<dbReference type="PANTHER" id="PTHR32552">
    <property type="entry name" value="FERRICHROME IRON RECEPTOR-RELATED"/>
    <property type="match status" value="1"/>
</dbReference>
<accession>A0ABX3FD82</accession>
<keyword evidence="16" id="KW-1185">Reference proteome</keyword>
<keyword evidence="5 11" id="KW-0812">Transmembrane</keyword>
<comment type="subcellular location">
    <subcellularLocation>
        <location evidence="1 11">Cell outer membrane</location>
        <topology evidence="1 11">Multi-pass membrane protein</topology>
    </subcellularLocation>
</comment>
<dbReference type="InterPro" id="IPR012910">
    <property type="entry name" value="Plug_dom"/>
</dbReference>
<protein>
    <recommendedName>
        <fullName evidence="14">TonB-dependent receptor plug domain-containing protein</fullName>
    </recommendedName>
</protein>
<evidence type="ECO:0000256" key="2">
    <source>
        <dbReference type="ARBA" id="ARBA00022448"/>
    </source>
</evidence>
<dbReference type="SUPFAM" id="SSF56935">
    <property type="entry name" value="Porins"/>
    <property type="match status" value="1"/>
</dbReference>
<dbReference type="InterPro" id="IPR036942">
    <property type="entry name" value="Beta-barrel_TonB_sf"/>
</dbReference>
<evidence type="ECO:0000256" key="4">
    <source>
        <dbReference type="ARBA" id="ARBA00022496"/>
    </source>
</evidence>
<sequence length="684" mass="75377">MELLRTERSAKSQPNRYQLSTLAAAVAFACFGIHSSLAIAAEETKDGIVPTLVVYGDKTERSLQETSASVVVFDQDSMEEKGINTTQDLLRMSPNIVDTGYGNQIATVRGLDGSGPGVGAAAFISGAKPRLNVSLDGRALTYNELAYGQSSMWDIQQAEVYLGPQSYIQGRNSIAGTVVLKSNDPIFERQFSAKGGLGNNSFQQTAIVYNDVLVDDQVAFRISADRQYQESAVALVSYDPAGDSSEIESNVIRAKLLVEPSKIPELSSTITISHNDTRAPQGEYEPDDSPFAPFPSKRPVFEGKSNSYVWDLTYGATSNIELAFNTNYTDFEIERIVPTGDRFAAEIQGTEYHIEPSLRYRSDSEQLDLLVGARYFSNSQDDAINGMGNYEDETKTQSVYLQAIYNLTHSLVLTAVGRYESEKRFRQGGEGLFALELDETYNNFLPKLALAWHSDKNNTFGVSVAKGSSSGGAGVSFTTMPPEIYTFDEESVWNYELFTRHRLMDQSLQLTTNIFFNDYEDLQQLTGSTISNLDGAKSYGAEATMDWYATDDLSLFANVGLLKTKISDTTQSIYDGKEFARAPGFTGAAGLNYWLGNFELNGNVQYVGDHYSTTDNIEEGKISGYTTVNASIAYVFDYGHIKLFANNLFDSDDVILYEARGQVYTDSPLLQKARTVGLLAQIDF</sequence>
<evidence type="ECO:0000256" key="9">
    <source>
        <dbReference type="ARBA" id="ARBA00023136"/>
    </source>
</evidence>
<feature type="region of interest" description="Disordered" evidence="12">
    <location>
        <begin position="276"/>
        <end position="296"/>
    </location>
</feature>
<dbReference type="Proteomes" id="UP000186039">
    <property type="component" value="Unassembled WGS sequence"/>
</dbReference>
<keyword evidence="10 11" id="KW-0998">Cell outer membrane</keyword>
<evidence type="ECO:0000256" key="5">
    <source>
        <dbReference type="ARBA" id="ARBA00022692"/>
    </source>
</evidence>
<proteinExistence type="inferred from homology"/>
<evidence type="ECO:0000256" key="12">
    <source>
        <dbReference type="SAM" id="MobiDB-lite"/>
    </source>
</evidence>
<evidence type="ECO:0000256" key="3">
    <source>
        <dbReference type="ARBA" id="ARBA00022452"/>
    </source>
</evidence>
<evidence type="ECO:0000256" key="11">
    <source>
        <dbReference type="PROSITE-ProRule" id="PRU01360"/>
    </source>
</evidence>
<dbReference type="RefSeq" id="WP_075715831.1">
    <property type="nucleotide sequence ID" value="NZ_AP019655.1"/>
</dbReference>
<dbReference type="Gene3D" id="2.40.170.20">
    <property type="entry name" value="TonB-dependent receptor, beta-barrel domain"/>
    <property type="match status" value="1"/>
</dbReference>
<keyword evidence="2 11" id="KW-0813">Transport</keyword>
<dbReference type="PROSITE" id="PS51257">
    <property type="entry name" value="PROKAR_LIPOPROTEIN"/>
    <property type="match status" value="1"/>
</dbReference>
<dbReference type="PROSITE" id="PS52016">
    <property type="entry name" value="TONB_DEPENDENT_REC_3"/>
    <property type="match status" value="1"/>
</dbReference>
<evidence type="ECO:0000256" key="8">
    <source>
        <dbReference type="ARBA" id="ARBA00023077"/>
    </source>
</evidence>
<comment type="similarity">
    <text evidence="11">Belongs to the TonB-dependent receptor family.</text>
</comment>
<organism evidence="15 16">
    <name type="scientific">Vibrio panuliri</name>
    <dbReference type="NCBI Taxonomy" id="1381081"/>
    <lineage>
        <taxon>Bacteria</taxon>
        <taxon>Pseudomonadati</taxon>
        <taxon>Pseudomonadota</taxon>
        <taxon>Gammaproteobacteria</taxon>
        <taxon>Vibrionales</taxon>
        <taxon>Vibrionaceae</taxon>
        <taxon>Vibrio</taxon>
    </lineage>
</organism>
<evidence type="ECO:0000256" key="6">
    <source>
        <dbReference type="ARBA" id="ARBA00023004"/>
    </source>
</evidence>
<gene>
    <name evidence="15" type="ORF">BIY20_13660</name>
</gene>
<reference evidence="15 16" key="1">
    <citation type="submission" date="2016-09" db="EMBL/GenBank/DDBJ databases">
        <title>Genomic Taxonomy of the Vibrionaceae.</title>
        <authorList>
            <person name="Gonzalez-Castillo A."/>
            <person name="Gomez-Gil B."/>
            <person name="Enciso-Ibarra K."/>
        </authorList>
    </citation>
    <scope>NUCLEOTIDE SEQUENCE [LARGE SCALE GENOMIC DNA]</scope>
    <source>
        <strain evidence="15 16">CAIM 1902</strain>
    </source>
</reference>
<evidence type="ECO:0000313" key="15">
    <source>
        <dbReference type="EMBL" id="OLQ87498.1"/>
    </source>
</evidence>
<evidence type="ECO:0000259" key="14">
    <source>
        <dbReference type="Pfam" id="PF07715"/>
    </source>
</evidence>
<keyword evidence="8" id="KW-0798">TonB box</keyword>
<feature type="domain" description="TonB-dependent receptor plug" evidence="14">
    <location>
        <begin position="63"/>
        <end position="177"/>
    </location>
</feature>
<keyword evidence="3 11" id="KW-1134">Transmembrane beta strand</keyword>
<evidence type="ECO:0000256" key="10">
    <source>
        <dbReference type="ARBA" id="ARBA00023237"/>
    </source>
</evidence>
<dbReference type="InterPro" id="IPR039426">
    <property type="entry name" value="TonB-dep_rcpt-like"/>
</dbReference>
<keyword evidence="6" id="KW-0408">Iron</keyword>
<keyword evidence="9 11" id="KW-0472">Membrane</keyword>
<keyword evidence="4" id="KW-0410">Iron transport</keyword>
<keyword evidence="7" id="KW-0406">Ion transport</keyword>
<evidence type="ECO:0000256" key="13">
    <source>
        <dbReference type="SAM" id="SignalP"/>
    </source>
</evidence>
<keyword evidence="13" id="KW-0732">Signal</keyword>
<evidence type="ECO:0000256" key="1">
    <source>
        <dbReference type="ARBA" id="ARBA00004571"/>
    </source>
</evidence>
<evidence type="ECO:0000256" key="7">
    <source>
        <dbReference type="ARBA" id="ARBA00023065"/>
    </source>
</evidence>
<feature type="chain" id="PRO_5047347858" description="TonB-dependent receptor plug domain-containing protein" evidence="13">
    <location>
        <begin position="41"/>
        <end position="684"/>
    </location>
</feature>
<name>A0ABX3FD82_9VIBR</name>
<comment type="caution">
    <text evidence="15">The sequence shown here is derived from an EMBL/GenBank/DDBJ whole genome shotgun (WGS) entry which is preliminary data.</text>
</comment>
<feature type="signal peptide" evidence="13">
    <location>
        <begin position="1"/>
        <end position="40"/>
    </location>
</feature>
<dbReference type="Pfam" id="PF07715">
    <property type="entry name" value="Plug"/>
    <property type="match status" value="1"/>
</dbReference>